<name>A0A8J8N9J4_HALGN</name>
<evidence type="ECO:0000313" key="2">
    <source>
        <dbReference type="Proteomes" id="UP000785679"/>
    </source>
</evidence>
<evidence type="ECO:0000313" key="1">
    <source>
        <dbReference type="EMBL" id="TNV70857.1"/>
    </source>
</evidence>
<accession>A0A8J8N9J4</accession>
<dbReference type="EMBL" id="RRYP01032089">
    <property type="protein sequence ID" value="TNV70857.1"/>
    <property type="molecule type" value="Genomic_DNA"/>
</dbReference>
<gene>
    <name evidence="1" type="ORF">FGO68_gene14933</name>
</gene>
<sequence>MQSTILARFFQYHLLLHDKIQRENHYVRLKLASLGLVSVFSISKRRQFKYSLFQREQEKHWIKQIG</sequence>
<comment type="caution">
    <text evidence="1">The sequence shown here is derived from an EMBL/GenBank/DDBJ whole genome shotgun (WGS) entry which is preliminary data.</text>
</comment>
<reference evidence="1" key="1">
    <citation type="submission" date="2019-06" db="EMBL/GenBank/DDBJ databases">
        <authorList>
            <person name="Zheng W."/>
        </authorList>
    </citation>
    <scope>NUCLEOTIDE SEQUENCE</scope>
    <source>
        <strain evidence="1">QDHG01</strain>
    </source>
</reference>
<keyword evidence="2" id="KW-1185">Reference proteome</keyword>
<proteinExistence type="predicted"/>
<protein>
    <submittedName>
        <fullName evidence="1">Uncharacterized protein</fullName>
    </submittedName>
</protein>
<dbReference type="AlphaFoldDB" id="A0A8J8N9J4"/>
<dbReference type="Proteomes" id="UP000785679">
    <property type="component" value="Unassembled WGS sequence"/>
</dbReference>
<organism evidence="1 2">
    <name type="scientific">Halteria grandinella</name>
    <dbReference type="NCBI Taxonomy" id="5974"/>
    <lineage>
        <taxon>Eukaryota</taxon>
        <taxon>Sar</taxon>
        <taxon>Alveolata</taxon>
        <taxon>Ciliophora</taxon>
        <taxon>Intramacronucleata</taxon>
        <taxon>Spirotrichea</taxon>
        <taxon>Stichotrichia</taxon>
        <taxon>Sporadotrichida</taxon>
        <taxon>Halteriidae</taxon>
        <taxon>Halteria</taxon>
    </lineage>
</organism>